<accession>A0A4Y2BJN4</accession>
<evidence type="ECO:0000313" key="2">
    <source>
        <dbReference type="Proteomes" id="UP000499080"/>
    </source>
</evidence>
<organism evidence="1 2">
    <name type="scientific">Araneus ventricosus</name>
    <name type="common">Orbweaver spider</name>
    <name type="synonym">Epeira ventricosa</name>
    <dbReference type="NCBI Taxonomy" id="182803"/>
    <lineage>
        <taxon>Eukaryota</taxon>
        <taxon>Metazoa</taxon>
        <taxon>Ecdysozoa</taxon>
        <taxon>Arthropoda</taxon>
        <taxon>Chelicerata</taxon>
        <taxon>Arachnida</taxon>
        <taxon>Araneae</taxon>
        <taxon>Araneomorphae</taxon>
        <taxon>Entelegynae</taxon>
        <taxon>Araneoidea</taxon>
        <taxon>Araneidae</taxon>
        <taxon>Araneus</taxon>
    </lineage>
</organism>
<dbReference type="EMBL" id="BGPR01000083">
    <property type="protein sequence ID" value="GBL91957.1"/>
    <property type="molecule type" value="Genomic_DNA"/>
</dbReference>
<dbReference type="Proteomes" id="UP000499080">
    <property type="component" value="Unassembled WGS sequence"/>
</dbReference>
<reference evidence="1 2" key="1">
    <citation type="journal article" date="2019" name="Sci. Rep.">
        <title>Orb-weaving spider Araneus ventricosus genome elucidates the spidroin gene catalogue.</title>
        <authorList>
            <person name="Kono N."/>
            <person name="Nakamura H."/>
            <person name="Ohtoshi R."/>
            <person name="Moran D.A.P."/>
            <person name="Shinohara A."/>
            <person name="Yoshida Y."/>
            <person name="Fujiwara M."/>
            <person name="Mori M."/>
            <person name="Tomita M."/>
            <person name="Arakawa K."/>
        </authorList>
    </citation>
    <scope>NUCLEOTIDE SEQUENCE [LARGE SCALE GENOMIC DNA]</scope>
</reference>
<comment type="caution">
    <text evidence="1">The sequence shown here is derived from an EMBL/GenBank/DDBJ whole genome shotgun (WGS) entry which is preliminary data.</text>
</comment>
<proteinExistence type="predicted"/>
<dbReference type="AlphaFoldDB" id="A0A4Y2BJN4"/>
<protein>
    <submittedName>
        <fullName evidence="1">Uncharacterized protein</fullName>
    </submittedName>
</protein>
<keyword evidence="2" id="KW-1185">Reference proteome</keyword>
<name>A0A4Y2BJN4_ARAVE</name>
<gene>
    <name evidence="1" type="ORF">AVEN_102533_1</name>
</gene>
<evidence type="ECO:0000313" key="1">
    <source>
        <dbReference type="EMBL" id="GBL91957.1"/>
    </source>
</evidence>
<sequence>MYAPHLRKDFWPSTYDLACIRSTYSADRQWNWVLNLEPSGPEAETLPQGHRGLSLSSGIGGLRNIYAPHLRTSKESLRNDRPHLSDFNHLKITTLT</sequence>